<protein>
    <submittedName>
        <fullName evidence="3">Alpha/beta-hydrolase</fullName>
    </submittedName>
</protein>
<dbReference type="EMBL" id="MCFG01000037">
    <property type="protein sequence ID" value="ORX85321.1"/>
    <property type="molecule type" value="Genomic_DNA"/>
</dbReference>
<proteinExistence type="predicted"/>
<dbReference type="Proteomes" id="UP000193944">
    <property type="component" value="Unassembled WGS sequence"/>
</dbReference>
<accession>A0A1Y1XHS1</accession>
<gene>
    <name evidence="3" type="ORF">BCR32DRAFT_265720</name>
</gene>
<keyword evidence="3" id="KW-0378">Hydrolase</keyword>
<evidence type="ECO:0000313" key="4">
    <source>
        <dbReference type="Proteomes" id="UP000193944"/>
    </source>
</evidence>
<reference evidence="3 4" key="2">
    <citation type="submission" date="2016-08" db="EMBL/GenBank/DDBJ databases">
        <title>Pervasive Adenine N6-methylation of Active Genes in Fungi.</title>
        <authorList>
            <consortium name="DOE Joint Genome Institute"/>
            <person name="Mondo S.J."/>
            <person name="Dannebaum R.O."/>
            <person name="Kuo R.C."/>
            <person name="Labutti K."/>
            <person name="Haridas S."/>
            <person name="Kuo A."/>
            <person name="Salamov A."/>
            <person name="Ahrendt S.R."/>
            <person name="Lipzen A."/>
            <person name="Sullivan W."/>
            <person name="Andreopoulos W.B."/>
            <person name="Clum A."/>
            <person name="Lindquist E."/>
            <person name="Daum C."/>
            <person name="Ramamoorthy G.K."/>
            <person name="Gryganskyi A."/>
            <person name="Culley D."/>
            <person name="Magnuson J.K."/>
            <person name="James T.Y."/>
            <person name="O'Malley M.A."/>
            <person name="Stajich J.E."/>
            <person name="Spatafora J.W."/>
            <person name="Visel A."/>
            <person name="Grigoriev I.V."/>
        </authorList>
    </citation>
    <scope>NUCLEOTIDE SEQUENCE [LARGE SCALE GENOMIC DNA]</scope>
    <source>
        <strain evidence="3 4">S4</strain>
    </source>
</reference>
<feature type="domain" description="Serine aminopeptidase S33" evidence="2">
    <location>
        <begin position="25"/>
        <end position="69"/>
    </location>
</feature>
<evidence type="ECO:0000313" key="3">
    <source>
        <dbReference type="EMBL" id="ORX85321.1"/>
    </source>
</evidence>
<evidence type="ECO:0000259" key="2">
    <source>
        <dbReference type="Pfam" id="PF12146"/>
    </source>
</evidence>
<dbReference type="SUPFAM" id="SSF53474">
    <property type="entry name" value="alpha/beta-Hydrolases"/>
    <property type="match status" value="1"/>
</dbReference>
<feature type="compositionally biased region" description="Basic residues" evidence="1">
    <location>
        <begin position="306"/>
        <end position="323"/>
    </location>
</feature>
<organism evidence="3 4">
    <name type="scientific">Anaeromyces robustus</name>
    <dbReference type="NCBI Taxonomy" id="1754192"/>
    <lineage>
        <taxon>Eukaryota</taxon>
        <taxon>Fungi</taxon>
        <taxon>Fungi incertae sedis</taxon>
        <taxon>Chytridiomycota</taxon>
        <taxon>Chytridiomycota incertae sedis</taxon>
        <taxon>Neocallimastigomycetes</taxon>
        <taxon>Neocallimastigales</taxon>
        <taxon>Neocallimastigaceae</taxon>
        <taxon>Anaeromyces</taxon>
    </lineage>
</organism>
<dbReference type="Gene3D" id="3.40.50.1820">
    <property type="entry name" value="alpha/beta hydrolase"/>
    <property type="match status" value="2"/>
</dbReference>
<feature type="compositionally biased region" description="Low complexity" evidence="1">
    <location>
        <begin position="169"/>
        <end position="179"/>
    </location>
</feature>
<name>A0A1Y1XHS1_9FUNG</name>
<dbReference type="InterPro" id="IPR051044">
    <property type="entry name" value="MAG_DAG_Lipase"/>
</dbReference>
<feature type="region of interest" description="Disordered" evidence="1">
    <location>
        <begin position="116"/>
        <end position="179"/>
    </location>
</feature>
<dbReference type="Pfam" id="PF12146">
    <property type="entry name" value="Hydrolase_4"/>
    <property type="match status" value="2"/>
</dbReference>
<evidence type="ECO:0000256" key="1">
    <source>
        <dbReference type="SAM" id="MobiDB-lite"/>
    </source>
</evidence>
<feature type="region of interest" description="Disordered" evidence="1">
    <location>
        <begin position="185"/>
        <end position="204"/>
    </location>
</feature>
<keyword evidence="4" id="KW-1185">Reference proteome</keyword>
<sequence>MNHTEFYANNRKISLYIWENQNLTRPIGIIHIIHDFFDHASRYDEYAQFLIRNGFVVVAHDLNGHGYTTSLPSNNKVDTSILNTVNSYGSSNGYIPNENPTLQAYYPQNFNLRKNSNSAKTPFSQNYNSKSLNDGPINRSLSSSSLEKDTKPFNDKISMPTTSYILPESTTTTSISSIPNASEINSNEELNSSPFNNNNNNNNNNINKLKQYNSDDNELPPYSSVFNRLGYEEGDMFQNDIADIIAIFSYCRERYLHLPLILLGVGYGSLLAQYFIEHNKYRKYSNQRPLNYPYLYQNRSHNNDYHHHHHHHSSKKNKKKHNKSYRDNDSFMRHSSLIDPTIDGFVLCGTNFMKGLLFRTNEVYANLLYYIKGKNYRTNFLFPSIFQAYKFQSESENFDSDTDSSSSSYDSFIKSPNDDMNHKEHLSIPQITFSSSEIKKEKPINQWYTRNYYELTKIQQDPLCNFCYSINFYRSLLNGTSKFYKKRNAKAINTRIPILIIAGDHDPLGNYSKGPVKLYNFYKDYNVNNVKLFIYENARHSVLFENNKVEIYHDILKWTNNYVLPKY</sequence>
<comment type="caution">
    <text evidence="3">The sequence shown here is derived from an EMBL/GenBank/DDBJ whole genome shotgun (WGS) entry which is preliminary data.</text>
</comment>
<feature type="compositionally biased region" description="Polar residues" evidence="1">
    <location>
        <begin position="116"/>
        <end position="132"/>
    </location>
</feature>
<reference evidence="3 4" key="1">
    <citation type="submission" date="2016-08" db="EMBL/GenBank/DDBJ databases">
        <title>A Parts List for Fungal Cellulosomes Revealed by Comparative Genomics.</title>
        <authorList>
            <consortium name="DOE Joint Genome Institute"/>
            <person name="Haitjema C.H."/>
            <person name="Gilmore S.P."/>
            <person name="Henske J.K."/>
            <person name="Solomon K.V."/>
            <person name="De Groot R."/>
            <person name="Kuo A."/>
            <person name="Mondo S.J."/>
            <person name="Salamov A.A."/>
            <person name="Labutti K."/>
            <person name="Zhao Z."/>
            <person name="Chiniquy J."/>
            <person name="Barry K."/>
            <person name="Brewer H.M."/>
            <person name="Purvine S.O."/>
            <person name="Wright A.T."/>
            <person name="Boxma B."/>
            <person name="Van Alen T."/>
            <person name="Hackstein J.H."/>
            <person name="Baker S.E."/>
            <person name="Grigoriev I.V."/>
            <person name="O'Malley M.A."/>
        </authorList>
    </citation>
    <scope>NUCLEOTIDE SEQUENCE [LARGE SCALE GENOMIC DNA]</scope>
    <source>
        <strain evidence="3 4">S4</strain>
    </source>
</reference>
<dbReference type="InterPro" id="IPR029058">
    <property type="entry name" value="AB_hydrolase_fold"/>
</dbReference>
<dbReference type="GO" id="GO:0016787">
    <property type="term" value="F:hydrolase activity"/>
    <property type="evidence" value="ECO:0007669"/>
    <property type="project" value="UniProtKB-KW"/>
</dbReference>
<feature type="region of interest" description="Disordered" evidence="1">
    <location>
        <begin position="303"/>
        <end position="325"/>
    </location>
</feature>
<dbReference type="PANTHER" id="PTHR11614">
    <property type="entry name" value="PHOSPHOLIPASE-RELATED"/>
    <property type="match status" value="1"/>
</dbReference>
<dbReference type="OrthoDB" id="10249433at2759"/>
<dbReference type="InterPro" id="IPR022742">
    <property type="entry name" value="Hydrolase_4"/>
</dbReference>
<dbReference type="AlphaFoldDB" id="A0A1Y1XHS1"/>
<feature type="domain" description="Serine aminopeptidase S33" evidence="2">
    <location>
        <begin position="440"/>
        <end position="546"/>
    </location>
</feature>